<feature type="region of interest" description="Disordered" evidence="1">
    <location>
        <begin position="26"/>
        <end position="100"/>
    </location>
</feature>
<keyword evidence="4" id="KW-0614">Plasmid</keyword>
<organism evidence="4 5">
    <name type="scientific">Clostridium taeniosporum</name>
    <dbReference type="NCBI Taxonomy" id="394958"/>
    <lineage>
        <taxon>Bacteria</taxon>
        <taxon>Bacillati</taxon>
        <taxon>Bacillota</taxon>
        <taxon>Clostridia</taxon>
        <taxon>Eubacteriales</taxon>
        <taxon>Clostridiaceae</taxon>
        <taxon>Clostridium</taxon>
    </lineage>
</organism>
<dbReference type="InterPro" id="IPR025303">
    <property type="entry name" value="PdaC"/>
</dbReference>
<keyword evidence="2" id="KW-0732">Signal</keyword>
<keyword evidence="5" id="KW-1185">Reference proteome</keyword>
<geneLocation type="plasmid" evidence="5">
    <name>pct3</name>
</geneLocation>
<name>A0A1D7XP01_9CLOT</name>
<evidence type="ECO:0000313" key="4">
    <source>
        <dbReference type="EMBL" id="AOR25065.1"/>
    </source>
</evidence>
<evidence type="ECO:0000256" key="1">
    <source>
        <dbReference type="SAM" id="MobiDB-lite"/>
    </source>
</evidence>
<sequence>MKRIYALILILVLSFGLISCADKEVSSNDIKEDNEVSNEFNNDNKENNDELNENKNEVKEASSNSDTVKNSTSSIENETKTDDSKKVVDEIKEKETSKNSTTKINEYEITSKNYTKNNVKINYPQIKNLSDSEKLKTINKDLQEGALKILDDYSEDDPNLTALTLNVNYEVKLKNKNYISVVYKGESNVKGAAHPASIFYTTNIDVEKGSSVRLSDYANIDDILKKLKGSKNIKVLAENDELAEAQRNFILNIEDNELIYMLKNADFYKINGKIQSPKEGAYSYLDKDGIVISVQVNHAIGDHSEFKLIN</sequence>
<feature type="chain" id="PRO_5009102111" evidence="2">
    <location>
        <begin position="22"/>
        <end position="310"/>
    </location>
</feature>
<evidence type="ECO:0000256" key="2">
    <source>
        <dbReference type="SAM" id="SignalP"/>
    </source>
</evidence>
<accession>A0A1D7XP01</accession>
<gene>
    <name evidence="4" type="ORF">BGI42_15065</name>
</gene>
<evidence type="ECO:0000313" key="5">
    <source>
        <dbReference type="Proteomes" id="UP000094652"/>
    </source>
</evidence>
<dbReference type="RefSeq" id="WP_069681184.1">
    <property type="nucleotide sequence ID" value="NZ_CP017256.2"/>
</dbReference>
<feature type="compositionally biased region" description="Basic and acidic residues" evidence="1">
    <location>
        <begin position="42"/>
        <end position="60"/>
    </location>
</feature>
<dbReference type="Proteomes" id="UP000094652">
    <property type="component" value="Plasmid pCt3"/>
</dbReference>
<feature type="signal peptide" evidence="2">
    <location>
        <begin position="1"/>
        <end position="21"/>
    </location>
</feature>
<proteinExistence type="predicted"/>
<dbReference type="PROSITE" id="PS51257">
    <property type="entry name" value="PROKAR_LIPOPROTEIN"/>
    <property type="match status" value="1"/>
</dbReference>
<dbReference type="AlphaFoldDB" id="A0A1D7XP01"/>
<feature type="compositionally biased region" description="Polar residues" evidence="1">
    <location>
        <begin position="61"/>
        <end position="76"/>
    </location>
</feature>
<dbReference type="OrthoDB" id="2067190at2"/>
<dbReference type="EMBL" id="CP017256">
    <property type="protein sequence ID" value="AOR25065.1"/>
    <property type="molecule type" value="Genomic_DNA"/>
</dbReference>
<evidence type="ECO:0000259" key="3">
    <source>
        <dbReference type="Pfam" id="PF13739"/>
    </source>
</evidence>
<feature type="compositionally biased region" description="Basic and acidic residues" evidence="1">
    <location>
        <begin position="77"/>
        <end position="97"/>
    </location>
</feature>
<reference evidence="5" key="1">
    <citation type="submission" date="2016-09" db="EMBL/GenBank/DDBJ databases">
        <title>Genomics of Clostridium taeniosporum, an organism which forms endospores with ribbon-like appendages.</title>
        <authorList>
            <person name="Walker J.R."/>
        </authorList>
    </citation>
    <scope>NUCLEOTIDE SEQUENCE [LARGE SCALE GENOMIC DNA]</scope>
    <source>
        <strain evidence="5">1/k</strain>
        <plasmid evidence="5">Plasmid pct3</plasmid>
    </source>
</reference>
<protein>
    <submittedName>
        <fullName evidence="4">DUF4163 domain-containing protein</fullName>
    </submittedName>
</protein>
<dbReference type="KEGG" id="ctae:BGI42_15065"/>
<dbReference type="Pfam" id="PF13739">
    <property type="entry name" value="PdaC"/>
    <property type="match status" value="1"/>
</dbReference>
<dbReference type="Gene3D" id="3.30.565.40">
    <property type="entry name" value="Fervidobacterium nodosum Rt17-B1 like"/>
    <property type="match status" value="1"/>
</dbReference>
<feature type="domain" description="Deacetylase PdaC" evidence="3">
    <location>
        <begin position="118"/>
        <end position="196"/>
    </location>
</feature>